<evidence type="ECO:0000256" key="2">
    <source>
        <dbReference type="ARBA" id="ARBA00022980"/>
    </source>
</evidence>
<feature type="region of interest" description="Disordered" evidence="4">
    <location>
        <begin position="205"/>
        <end position="251"/>
    </location>
</feature>
<proteinExistence type="inferred from homology"/>
<evidence type="ECO:0000259" key="5">
    <source>
        <dbReference type="SMART" id="SM01382"/>
    </source>
</evidence>
<dbReference type="SUPFAM" id="SSF50104">
    <property type="entry name" value="Translation proteins SH3-like domain"/>
    <property type="match status" value="1"/>
</dbReference>
<evidence type="ECO:0000256" key="3">
    <source>
        <dbReference type="ARBA" id="ARBA00023274"/>
    </source>
</evidence>
<dbReference type="SMART" id="SM01383">
    <property type="entry name" value="Ribosomal_L2"/>
    <property type="match status" value="1"/>
</dbReference>
<gene>
    <name evidence="7" type="ORF">BXU00_01900</name>
</gene>
<dbReference type="Pfam" id="PF00181">
    <property type="entry name" value="Ribosomal_L2_N"/>
    <property type="match status" value="1"/>
</dbReference>
<dbReference type="EMBL" id="MWMI01000003">
    <property type="protein sequence ID" value="RIB35264.1"/>
    <property type="molecule type" value="Genomic_DNA"/>
</dbReference>
<dbReference type="Proteomes" id="UP000266622">
    <property type="component" value="Unassembled WGS sequence"/>
</dbReference>
<evidence type="ECO:0000313" key="7">
    <source>
        <dbReference type="EMBL" id="RIB35264.1"/>
    </source>
</evidence>
<organism evidence="7 8">
    <name type="scientific">Candidatus Nanoclepta minutus</name>
    <dbReference type="NCBI Taxonomy" id="1940235"/>
    <lineage>
        <taxon>Archaea</taxon>
        <taxon>Nanobdellota</taxon>
        <taxon>Candidatus Nanoclepta</taxon>
    </lineage>
</organism>
<dbReference type="PANTHER" id="PTHR13691:SF16">
    <property type="entry name" value="LARGE RIBOSOMAL SUBUNIT PROTEIN UL2"/>
    <property type="match status" value="1"/>
</dbReference>
<accession>A0A397WMF2</accession>
<dbReference type="PIRSF" id="PIRSF002158">
    <property type="entry name" value="Ribosomal_L2"/>
    <property type="match status" value="1"/>
</dbReference>
<dbReference type="Gene3D" id="2.30.30.30">
    <property type="match status" value="1"/>
</dbReference>
<feature type="domain" description="Large ribosomal subunit protein uL2 RNA-binding" evidence="6">
    <location>
        <begin position="12"/>
        <end position="87"/>
    </location>
</feature>
<dbReference type="InterPro" id="IPR012340">
    <property type="entry name" value="NA-bd_OB-fold"/>
</dbReference>
<dbReference type="InterPro" id="IPR014726">
    <property type="entry name" value="Ribosomal_uL2_dom3"/>
</dbReference>
<dbReference type="Gene3D" id="2.40.50.140">
    <property type="entry name" value="Nucleic acid-binding proteins"/>
    <property type="match status" value="1"/>
</dbReference>
<dbReference type="GO" id="GO:0002181">
    <property type="term" value="P:cytoplasmic translation"/>
    <property type="evidence" value="ECO:0007669"/>
    <property type="project" value="TreeGrafter"/>
</dbReference>
<dbReference type="Gene3D" id="4.10.950.10">
    <property type="entry name" value="Ribosomal protein L2, domain 3"/>
    <property type="match status" value="1"/>
</dbReference>
<evidence type="ECO:0000259" key="6">
    <source>
        <dbReference type="SMART" id="SM01383"/>
    </source>
</evidence>
<dbReference type="InterPro" id="IPR014722">
    <property type="entry name" value="Rib_uL2_dom2"/>
</dbReference>
<protein>
    <submittedName>
        <fullName evidence="7">Uncharacterized protein</fullName>
    </submittedName>
</protein>
<dbReference type="SUPFAM" id="SSF50249">
    <property type="entry name" value="Nucleic acid-binding proteins"/>
    <property type="match status" value="1"/>
</dbReference>
<dbReference type="InterPro" id="IPR022669">
    <property type="entry name" value="Ribosomal_uL2_C"/>
</dbReference>
<feature type="domain" description="Large ribosomal subunit protein uL2 C-terminal" evidence="5">
    <location>
        <begin position="93"/>
        <end position="226"/>
    </location>
</feature>
<dbReference type="GO" id="GO:0003723">
    <property type="term" value="F:RNA binding"/>
    <property type="evidence" value="ECO:0007669"/>
    <property type="project" value="TreeGrafter"/>
</dbReference>
<dbReference type="GO" id="GO:0022625">
    <property type="term" value="C:cytosolic large ribosomal subunit"/>
    <property type="evidence" value="ECO:0007669"/>
    <property type="project" value="TreeGrafter"/>
</dbReference>
<feature type="compositionally biased region" description="Basic residues" evidence="4">
    <location>
        <begin position="233"/>
        <end position="242"/>
    </location>
</feature>
<evidence type="ECO:0000256" key="4">
    <source>
        <dbReference type="SAM" id="MobiDB-lite"/>
    </source>
</evidence>
<evidence type="ECO:0000313" key="8">
    <source>
        <dbReference type="Proteomes" id="UP000266622"/>
    </source>
</evidence>
<dbReference type="SMART" id="SM01382">
    <property type="entry name" value="Ribosomal_L2_C"/>
    <property type="match status" value="1"/>
</dbReference>
<dbReference type="PANTHER" id="PTHR13691">
    <property type="entry name" value="RIBOSOMAL PROTEIN L2"/>
    <property type="match status" value="1"/>
</dbReference>
<dbReference type="InterPro" id="IPR008991">
    <property type="entry name" value="Translation_prot_SH3-like_sf"/>
</dbReference>
<comment type="similarity">
    <text evidence="1">Belongs to the universal ribosomal protein uL2 family.</text>
</comment>
<reference evidence="7 8" key="1">
    <citation type="journal article" date="2018" name="Syst. Appl. Microbiol.">
        <title>A new symbiotic nanoarchaeote (Candidatus Nanoclepta minutus) and its host (Zestosphaera tikiterensis gen. nov., sp. nov.) from a New Zealand hot spring.</title>
        <authorList>
            <person name="St John E."/>
            <person name="Liu Y."/>
            <person name="Podar M."/>
            <person name="Stott M.B."/>
            <person name="Meneghin J."/>
            <person name="Chen Z."/>
            <person name="Lagutin K."/>
            <person name="Mitchell K."/>
            <person name="Reysenbach A.L."/>
        </authorList>
    </citation>
    <scope>NUCLEOTIDE SEQUENCE [LARGE SCALE GENOMIC DNA]</scope>
    <source>
        <strain evidence="7">NZ3</strain>
    </source>
</reference>
<dbReference type="Pfam" id="PF03947">
    <property type="entry name" value="Ribosomal_L2_C"/>
    <property type="match status" value="1"/>
</dbReference>
<dbReference type="GO" id="GO:0003735">
    <property type="term" value="F:structural constituent of ribosome"/>
    <property type="evidence" value="ECO:0007669"/>
    <property type="project" value="InterPro"/>
</dbReference>
<evidence type="ECO:0000256" key="1">
    <source>
        <dbReference type="ARBA" id="ARBA00005636"/>
    </source>
</evidence>
<sequence length="251" mass="27761">MGGNTLIQQRRGKGKSVYKLPSHFTKYRLMYRSLDEKEMKGSVKGRVVDISKDKIHYAPIMYVEYEDGTSAYLPAVEGIYVGKEVHAGLNSPLEIGNVLPLKAIPVGTQVCMVEINPGDGGKIARASGTYAVLMQKTEDKAILSLPSKRNKVVSIFSRAMIGVVAGGGRKDKPFVKAGIKYYYMKSHHRYWPIVAAVAKNAADHPFGGKHKRNKGSKTPLPKHGYPIKYGHYGSRKTGRGKKGQIEDRRND</sequence>
<comment type="caution">
    <text evidence="7">The sequence shown here is derived from an EMBL/GenBank/DDBJ whole genome shotgun (WGS) entry which is preliminary data.</text>
</comment>
<dbReference type="AlphaFoldDB" id="A0A397WMF2"/>
<keyword evidence="2" id="KW-0689">Ribosomal protein</keyword>
<name>A0A397WMF2_9ARCH</name>
<dbReference type="InterPro" id="IPR002171">
    <property type="entry name" value="Ribosomal_uL2"/>
</dbReference>
<dbReference type="InterPro" id="IPR022666">
    <property type="entry name" value="Ribosomal_uL2_RNA-bd_dom"/>
</dbReference>
<keyword evidence="3" id="KW-0687">Ribonucleoprotein</keyword>